<dbReference type="AlphaFoldDB" id="A0A1S7U8U5"/>
<proteinExistence type="predicted"/>
<sequence length="80" mass="9608">MEEIFRKSQNLYTTIFVKFIDMDSIHLFYAPAQIEKWACAIWNFQPKLKIGQASFLKRGWLIVALYHLRYYVRPPLPTKN</sequence>
<evidence type="ECO:0000313" key="2">
    <source>
        <dbReference type="Proteomes" id="UP000192140"/>
    </source>
</evidence>
<name>A0A1S7U8U5_9HYPH</name>
<accession>A0A1S7U8U5</accession>
<protein>
    <submittedName>
        <fullName evidence="1">Uncharacterized protein</fullName>
    </submittedName>
</protein>
<organism evidence="1 2">
    <name type="scientific">Agrobacterium deltaense NCPPB 1641</name>
    <dbReference type="NCBI Taxonomy" id="1183425"/>
    <lineage>
        <taxon>Bacteria</taxon>
        <taxon>Pseudomonadati</taxon>
        <taxon>Pseudomonadota</taxon>
        <taxon>Alphaproteobacteria</taxon>
        <taxon>Hyphomicrobiales</taxon>
        <taxon>Rhizobiaceae</taxon>
        <taxon>Rhizobium/Agrobacterium group</taxon>
        <taxon>Agrobacterium</taxon>
    </lineage>
</organism>
<reference evidence="1" key="1">
    <citation type="submission" date="2016-01" db="EMBL/GenBank/DDBJ databases">
        <authorList>
            <person name="Regsiter A."/>
            <person name="william w."/>
        </authorList>
    </citation>
    <scope>NUCLEOTIDE SEQUENCE</scope>
    <source>
        <strain evidence="1">NCPPB 1641</strain>
    </source>
</reference>
<dbReference type="EMBL" id="FCNP01000049">
    <property type="protein sequence ID" value="CVI63182.1"/>
    <property type="molecule type" value="Genomic_DNA"/>
</dbReference>
<evidence type="ECO:0000313" key="1">
    <source>
        <dbReference type="EMBL" id="CVI63182.1"/>
    </source>
</evidence>
<keyword evidence="2" id="KW-1185">Reference proteome</keyword>
<comment type="caution">
    <text evidence="1">The sequence shown here is derived from an EMBL/GenBank/DDBJ whole genome shotgun (WGS) entry which is preliminary data.</text>
</comment>
<dbReference type="Proteomes" id="UP000192140">
    <property type="component" value="Unassembled WGS sequence"/>
</dbReference>
<gene>
    <name evidence="1" type="ORF">AGR7A_pAt20128</name>
</gene>